<comment type="caution">
    <text evidence="3">The sequence shown here is derived from an EMBL/GenBank/DDBJ whole genome shotgun (WGS) entry which is preliminary data.</text>
</comment>
<feature type="region of interest" description="Disordered" evidence="2">
    <location>
        <begin position="1"/>
        <end position="58"/>
    </location>
</feature>
<gene>
    <name evidence="3" type="ORF">Acr_19g0000930</name>
</gene>
<evidence type="ECO:0000313" key="3">
    <source>
        <dbReference type="EMBL" id="GFZ07156.1"/>
    </source>
</evidence>
<dbReference type="AlphaFoldDB" id="A0A7J0G8N0"/>
<dbReference type="EMBL" id="BJWL01000019">
    <property type="protein sequence ID" value="GFZ07156.1"/>
    <property type="molecule type" value="Genomic_DNA"/>
</dbReference>
<evidence type="ECO:0000256" key="2">
    <source>
        <dbReference type="SAM" id="MobiDB-lite"/>
    </source>
</evidence>
<feature type="compositionally biased region" description="Basic and acidic residues" evidence="2">
    <location>
        <begin position="17"/>
        <end position="27"/>
    </location>
</feature>
<sequence>MEEEFQESEVIFPENIPNREEYSHDAMEFNSPGHLNSRDSRKPKPKRRRQKNSIPINIPEHVSGNSWFPCVDSDFFDHEERGEIVPPHVIVGQRTFDGKVAFSVCTGNGRTLKGRNLSQVRNSILRMTRFLGNVTPSNLTYGFS</sequence>
<name>A0A7J0G8N0_9ERIC</name>
<dbReference type="Proteomes" id="UP000585474">
    <property type="component" value="Unassembled WGS sequence"/>
</dbReference>
<evidence type="ECO:0000313" key="4">
    <source>
        <dbReference type="Proteomes" id="UP000585474"/>
    </source>
</evidence>
<dbReference type="PANTHER" id="PTHR33083:SF49">
    <property type="entry name" value="SENESCENCE REGULATOR"/>
    <property type="match status" value="1"/>
</dbReference>
<dbReference type="Pfam" id="PF04520">
    <property type="entry name" value="Senescence_reg"/>
    <property type="match status" value="1"/>
</dbReference>
<protein>
    <recommendedName>
        <fullName evidence="5">Senescence regulator</fullName>
    </recommendedName>
</protein>
<organism evidence="3 4">
    <name type="scientific">Actinidia rufa</name>
    <dbReference type="NCBI Taxonomy" id="165716"/>
    <lineage>
        <taxon>Eukaryota</taxon>
        <taxon>Viridiplantae</taxon>
        <taxon>Streptophyta</taxon>
        <taxon>Embryophyta</taxon>
        <taxon>Tracheophyta</taxon>
        <taxon>Spermatophyta</taxon>
        <taxon>Magnoliopsida</taxon>
        <taxon>eudicotyledons</taxon>
        <taxon>Gunneridae</taxon>
        <taxon>Pentapetalae</taxon>
        <taxon>asterids</taxon>
        <taxon>Ericales</taxon>
        <taxon>Actinidiaceae</taxon>
        <taxon>Actinidia</taxon>
    </lineage>
</organism>
<proteinExistence type="inferred from homology"/>
<accession>A0A7J0G8N0</accession>
<reference evidence="3 4" key="1">
    <citation type="submission" date="2019-07" db="EMBL/GenBank/DDBJ databases">
        <title>De Novo Assembly of kiwifruit Actinidia rufa.</title>
        <authorList>
            <person name="Sugita-Konishi S."/>
            <person name="Sato K."/>
            <person name="Mori E."/>
            <person name="Abe Y."/>
            <person name="Kisaki G."/>
            <person name="Hamano K."/>
            <person name="Suezawa K."/>
            <person name="Otani M."/>
            <person name="Fukuda T."/>
            <person name="Manabe T."/>
            <person name="Gomi K."/>
            <person name="Tabuchi M."/>
            <person name="Akimitsu K."/>
            <person name="Kataoka I."/>
        </authorList>
    </citation>
    <scope>NUCLEOTIDE SEQUENCE [LARGE SCALE GENOMIC DNA]</scope>
    <source>
        <strain evidence="4">cv. Fuchu</strain>
    </source>
</reference>
<dbReference type="OrthoDB" id="672058at2759"/>
<dbReference type="GO" id="GO:0010150">
    <property type="term" value="P:leaf senescence"/>
    <property type="evidence" value="ECO:0007669"/>
    <property type="project" value="UniProtKB-ARBA"/>
</dbReference>
<keyword evidence="4" id="KW-1185">Reference proteome</keyword>
<evidence type="ECO:0000256" key="1">
    <source>
        <dbReference type="ARBA" id="ARBA00034773"/>
    </source>
</evidence>
<dbReference type="PANTHER" id="PTHR33083">
    <property type="entry name" value="EXPRESSED PROTEIN"/>
    <property type="match status" value="1"/>
</dbReference>
<dbReference type="InterPro" id="IPR007608">
    <property type="entry name" value="Senescence_reg_S40"/>
</dbReference>
<evidence type="ECO:0008006" key="5">
    <source>
        <dbReference type="Google" id="ProtNLM"/>
    </source>
</evidence>
<comment type="similarity">
    <text evidence="1">Belongs to the senescence regulator S40 family.</text>
</comment>